<dbReference type="PANTHER" id="PTHR12756:SF4">
    <property type="entry name" value="PEPTIDASE M14 CARBOXYPEPTIDASE A DOMAIN-CONTAINING PROTEIN"/>
    <property type="match status" value="1"/>
</dbReference>
<evidence type="ECO:0000256" key="5">
    <source>
        <dbReference type="SAM" id="MobiDB-lite"/>
    </source>
</evidence>
<comment type="similarity">
    <text evidence="2 3">Belongs to the peptidase M14 family.</text>
</comment>
<dbReference type="Gene3D" id="3.40.630.10">
    <property type="entry name" value="Zn peptidases"/>
    <property type="match status" value="2"/>
</dbReference>
<name>A0AA85AS57_9TREM</name>
<sequence length="1370" mass="160757">MYSCKDYLKYHQIQSNNDLRIKLERELSQKVRQAVKTPPRERIIRRRLNEFHYEINKRLKNEEKKKQLVIQMNDKLNFNITTNTTNTNISSLNNMNNINVMDLRMHPESYNQHLNWSKKSNINMNSQSILWNKKSGLSKKEINNLTFVPVTENNHENSYYDNQISLDSNEVHKNEDTSDSNQSSLYYLNNNSIKSYLHNHHSFNKPLNNDSFINCISNNTTYSKYLIHKLHNYKNTIVNLKQSLLPISSIHHPSTFNYLEYNDEYDQLLNDTFTFDWNINESIVDRDQSINNDHNDDHHDDDDDLDHTITNHIHNYYQMRSSYLTNEDIQLIHKYYEKLYKNKKILDKMNRNLVKNHLCTRQSIMEKFERLTDGEKQLFYFSGTRAAYLMATIQSQYKLPDGTQYRLMNQSTNKPLDYVIINNSFIDQTTNDSSSSKVDNFNNDNTQTTNCSFNTLPTLIDWNAVVRDRHGPFWPQNYGPICQTLSNLHIETNNSNDLNVNKPTIPDYTEEINQLKNKQPYFKEIRVIFDSECSPCLSGTLSTSISSPLDIKQLVKELTNVQQWTPPCLVFESRFESGNLRQVRRIGPFHYELLLKPDLYTKRHVQWYFFRVQNILPGFIYTFLIVNFTKPTSLYSQGLQPLLYSKMNYQQNGKKWIRVGRNIKYTRNTMNLSNHLLDTNSEYYQLEWEMEFPYANDICYLAYSYPYTYTNLKFDLNELLIKSNENETLNKTINCEVLCQTRAAIPNKDKYAVVITARVHPGETNSSWITYGLLKLLTSNQSIVLTLKKQYTFYIIPMLNPDGVIVGNYRCSLTGRDLNRDFLFSFPNCRFTVHPSKESTSRVVFWREFEVINSFTLEATFNGSTLQNNSLMKFEVDDFMKMGELLGYSLYKFYEVLCNPLKLKETLKNLAQQTLTNLWMTKIPLTPENTISEEHKDNLSIFNKKSYDFVKSQLYTTNKQFFQSTINSDQFNHNNNNNNNSILNYSLNDPDQIDDDQINNDQMNDSLEQLAKAIHVLEKSIELHNIELNENELCNTNDNDISCTSDSNSDSEPEMTITDQNSLNQYYNLRGDLILTNQIQTILLDQSKQLKQSNNTDDDITKSYKLKKRKRIRKRNYKHFMINHKEKLSRRLYYLNKYTGQSNHGIPCFVEKRLFHRSCQRIRTVWENIDLTNAQTIHAQRKFVERFINNLETKISKLKSTDNVTNIDVLKYLKQIHLEAKHQLQLIQSQLIDKNHPYKSTMIHETMTTIANNIGIPYPPPLPNFTTTGHHIKTHSAIITTTNNSTTKRNMSIGGGGGGRIERNNNELIPRSRSCNLFLRNNNNNINNNGNNKNNKLLELPKIIEKISENNIMYQSRNNSNIPDSINIKV</sequence>
<keyword evidence="4" id="KW-0175">Coiled coil</keyword>
<comment type="cofactor">
    <cofactor evidence="1">
        <name>Zn(2+)</name>
        <dbReference type="ChEBI" id="CHEBI:29105"/>
    </cofactor>
</comment>
<dbReference type="GO" id="GO:0008270">
    <property type="term" value="F:zinc ion binding"/>
    <property type="evidence" value="ECO:0007669"/>
    <property type="project" value="InterPro"/>
</dbReference>
<organism evidence="7 8">
    <name type="scientific">Schistosoma mattheei</name>
    <dbReference type="NCBI Taxonomy" id="31246"/>
    <lineage>
        <taxon>Eukaryota</taxon>
        <taxon>Metazoa</taxon>
        <taxon>Spiralia</taxon>
        <taxon>Lophotrochozoa</taxon>
        <taxon>Platyhelminthes</taxon>
        <taxon>Trematoda</taxon>
        <taxon>Digenea</taxon>
        <taxon>Strigeidida</taxon>
        <taxon>Schistosomatoidea</taxon>
        <taxon>Schistosomatidae</taxon>
        <taxon>Schistosoma</taxon>
    </lineage>
</organism>
<evidence type="ECO:0000256" key="2">
    <source>
        <dbReference type="ARBA" id="ARBA00005988"/>
    </source>
</evidence>
<dbReference type="GO" id="GO:0006508">
    <property type="term" value="P:proteolysis"/>
    <property type="evidence" value="ECO:0007669"/>
    <property type="project" value="InterPro"/>
</dbReference>
<dbReference type="PROSITE" id="PS52035">
    <property type="entry name" value="PEPTIDASE_M14"/>
    <property type="match status" value="1"/>
</dbReference>
<reference evidence="8" key="1">
    <citation type="submission" date="2023-11" db="UniProtKB">
        <authorList>
            <consortium name="WormBaseParasite"/>
        </authorList>
    </citation>
    <scope>IDENTIFICATION</scope>
</reference>
<evidence type="ECO:0000256" key="1">
    <source>
        <dbReference type="ARBA" id="ARBA00001947"/>
    </source>
</evidence>
<proteinExistence type="inferred from homology"/>
<dbReference type="Proteomes" id="UP000050791">
    <property type="component" value="Unassembled WGS sequence"/>
</dbReference>
<comment type="caution">
    <text evidence="3">Lacks conserved residue(s) required for the propagation of feature annotation.</text>
</comment>
<dbReference type="SUPFAM" id="SSF53187">
    <property type="entry name" value="Zn-dependent exopeptidases"/>
    <property type="match status" value="1"/>
</dbReference>
<dbReference type="GO" id="GO:0004181">
    <property type="term" value="F:metallocarboxypeptidase activity"/>
    <property type="evidence" value="ECO:0007669"/>
    <property type="project" value="InterPro"/>
</dbReference>
<accession>A0AA85AS57</accession>
<dbReference type="PANTHER" id="PTHR12756">
    <property type="entry name" value="CYTOSOLIC CARBOXYPEPTIDASE"/>
    <property type="match status" value="1"/>
</dbReference>
<dbReference type="Pfam" id="PF18027">
    <property type="entry name" value="Pepdidase_M14_N"/>
    <property type="match status" value="1"/>
</dbReference>
<protein>
    <recommendedName>
        <fullName evidence="6">Peptidase M14 domain-containing protein</fullName>
    </recommendedName>
</protein>
<dbReference type="InterPro" id="IPR050821">
    <property type="entry name" value="Cytosolic_carboxypeptidase"/>
</dbReference>
<dbReference type="WBParaSite" id="SMTH1_103370.1">
    <property type="protein sequence ID" value="SMTH1_103370.1"/>
    <property type="gene ID" value="SMTH1_103370"/>
</dbReference>
<evidence type="ECO:0000256" key="4">
    <source>
        <dbReference type="SAM" id="Coils"/>
    </source>
</evidence>
<feature type="region of interest" description="Disordered" evidence="5">
    <location>
        <begin position="1286"/>
        <end position="1305"/>
    </location>
</feature>
<evidence type="ECO:0000256" key="3">
    <source>
        <dbReference type="PROSITE-ProRule" id="PRU01379"/>
    </source>
</evidence>
<dbReference type="Gene3D" id="2.60.40.3120">
    <property type="match status" value="1"/>
</dbReference>
<evidence type="ECO:0000313" key="8">
    <source>
        <dbReference type="WBParaSite" id="SMTH1_103370.1"/>
    </source>
</evidence>
<feature type="coiled-coil region" evidence="4">
    <location>
        <begin position="993"/>
        <end position="1027"/>
    </location>
</feature>
<evidence type="ECO:0000313" key="7">
    <source>
        <dbReference type="Proteomes" id="UP000050791"/>
    </source>
</evidence>
<feature type="domain" description="Peptidase M14" evidence="6">
    <location>
        <begin position="664"/>
        <end position="986"/>
    </location>
</feature>
<evidence type="ECO:0000259" key="6">
    <source>
        <dbReference type="PROSITE" id="PS52035"/>
    </source>
</evidence>
<dbReference type="InterPro" id="IPR000834">
    <property type="entry name" value="Peptidase_M14"/>
</dbReference>
<dbReference type="InterPro" id="IPR040626">
    <property type="entry name" value="Pepdidase_M14_N"/>
</dbReference>